<feature type="region of interest" description="Disordered" evidence="1">
    <location>
        <begin position="228"/>
        <end position="477"/>
    </location>
</feature>
<dbReference type="RefSeq" id="WP_230218021.1">
    <property type="nucleotide sequence ID" value="NZ_JAJKFT010000004.1"/>
</dbReference>
<evidence type="ECO:0000313" key="2">
    <source>
        <dbReference type="EMBL" id="MCC9628609.1"/>
    </source>
</evidence>
<proteinExistence type="predicted"/>
<comment type="caution">
    <text evidence="2">The sequence shown here is derived from an EMBL/GenBank/DDBJ whole genome shotgun (WGS) entry which is preliminary data.</text>
</comment>
<feature type="compositionally biased region" description="Pro residues" evidence="1">
    <location>
        <begin position="294"/>
        <end position="312"/>
    </location>
</feature>
<evidence type="ECO:0000256" key="1">
    <source>
        <dbReference type="SAM" id="MobiDB-lite"/>
    </source>
</evidence>
<feature type="compositionally biased region" description="Pro residues" evidence="1">
    <location>
        <begin position="388"/>
        <end position="407"/>
    </location>
</feature>
<feature type="compositionally biased region" description="Pro residues" evidence="1">
    <location>
        <begin position="360"/>
        <end position="381"/>
    </location>
</feature>
<name>A0A9X1MNA8_9BACT</name>
<reference evidence="2" key="1">
    <citation type="submission" date="2021-11" db="EMBL/GenBank/DDBJ databases">
        <title>Genome sequence.</title>
        <authorList>
            <person name="Sun Q."/>
        </authorList>
    </citation>
    <scope>NUCLEOTIDE SEQUENCE</scope>
    <source>
        <strain evidence="2">JC732</strain>
    </source>
</reference>
<dbReference type="EMBL" id="JAJKFT010000004">
    <property type="protein sequence ID" value="MCC9628609.1"/>
    <property type="molecule type" value="Genomic_DNA"/>
</dbReference>
<feature type="compositionally biased region" description="Low complexity" evidence="1">
    <location>
        <begin position="349"/>
        <end position="359"/>
    </location>
</feature>
<sequence length="477" mass="48463">MSSDEIQQLIDQTGSGGVLKLTPAKKEFQGPAVIRKPLTIEGQSCTLWAEKGPVLSIESDGVVLKSLNVEVTGPDDQEGDDACALQVTKGKSVSLEHVSIRGNVIGLAAEEGEWRYPRSLRLGRLQSNHSHNFTAKLVVPAPCKFHSEIAGLSVQPSSCAGGAVKLLLEVDALSPGTILRGVITIRTASLTRTINVNASTPVHATGTEAVGSGQDVYVPNDWQTLFTGDEAIAPNGGGNSPAASPPAPTGTPAASSVSVPPPPPKPGKNPQRPKSGPDVTIPDRLEPEARTAPTAPPPNVFAPSPPAAPTKPAPSDDDADVPSSAPVQSQRRRPGMGSSLFGTGESSESPQPSGVSPNSVVPPPPPKPPVSSVVPPPPPKSPGSSVVPPSPPKPPESSVVPPPPPKSPGSSVVPPSPPKQPESSVVPPPPPKQSGSDPVSTPVVPNAPANGDGTDASSSDSTSSKREKKSGLGGAFS</sequence>
<dbReference type="Proteomes" id="UP001139103">
    <property type="component" value="Unassembled WGS sequence"/>
</dbReference>
<dbReference type="AlphaFoldDB" id="A0A9X1MNA8"/>
<gene>
    <name evidence="2" type="ORF">LOC68_09385</name>
</gene>
<keyword evidence="3" id="KW-1185">Reference proteome</keyword>
<organism evidence="2 3">
    <name type="scientific">Blastopirellula sediminis</name>
    <dbReference type="NCBI Taxonomy" id="2894196"/>
    <lineage>
        <taxon>Bacteria</taxon>
        <taxon>Pseudomonadati</taxon>
        <taxon>Planctomycetota</taxon>
        <taxon>Planctomycetia</taxon>
        <taxon>Pirellulales</taxon>
        <taxon>Pirellulaceae</taxon>
        <taxon>Blastopirellula</taxon>
    </lineage>
</organism>
<accession>A0A9X1MNA8</accession>
<protein>
    <submittedName>
        <fullName evidence="2">Uncharacterized protein</fullName>
    </submittedName>
</protein>
<feature type="compositionally biased region" description="Pro residues" evidence="1">
    <location>
        <begin position="414"/>
        <end position="432"/>
    </location>
</feature>
<evidence type="ECO:0000313" key="3">
    <source>
        <dbReference type="Proteomes" id="UP001139103"/>
    </source>
</evidence>